<evidence type="ECO:0008006" key="4">
    <source>
        <dbReference type="Google" id="ProtNLM"/>
    </source>
</evidence>
<feature type="coiled-coil region" evidence="1">
    <location>
        <begin position="308"/>
        <end position="338"/>
    </location>
</feature>
<keyword evidence="3" id="KW-1185">Reference proteome</keyword>
<accession>A0ABX8NDH8</accession>
<gene>
    <name evidence="2" type="ORF">KSS94_10145</name>
</gene>
<evidence type="ECO:0000313" key="2">
    <source>
        <dbReference type="EMBL" id="QXH53442.1"/>
    </source>
</evidence>
<evidence type="ECO:0000256" key="1">
    <source>
        <dbReference type="SAM" id="Coils"/>
    </source>
</evidence>
<protein>
    <recommendedName>
        <fullName evidence="4">Lipoprotein</fullName>
    </recommendedName>
</protein>
<dbReference type="PROSITE" id="PS51257">
    <property type="entry name" value="PROKAR_LIPOPROTEIN"/>
    <property type="match status" value="1"/>
</dbReference>
<sequence length="342" mass="36041">MKAIVTSVVMLAVSGCSTAVDVQFREPAKGGDFKGVESLAKEHFEYIAIPNTYVLIRPVAQAADAPAAGKATLETKQVAKKDSAGTAADSTQKVDAKENARTTATALIDGKQWEAVVVQLPDDQRYLAVRGVTGFWKTSTVGLAKAENSDRVVSLNSKAENLVPKRLEQGAAIVGAIIKAPAGVAATPKLPLRSFAFKVPASGPLDSTPATDWQYRFAYDSAGLPAGTVSYEDFRRNAVDKTVSYWPVPACRSATLELRRNSELEAVFHLTVSSADVLRLQPLPVDGQVNLGSVCGSSVSGTVSGDPVAAVSDNLKALQQAIKTVRDAKAERDKAGDAAKAQ</sequence>
<organism evidence="2 3">
    <name type="scientific">Pseudomonas fakonensis</name>
    <dbReference type="NCBI Taxonomy" id="2842355"/>
    <lineage>
        <taxon>Bacteria</taxon>
        <taxon>Pseudomonadati</taxon>
        <taxon>Pseudomonadota</taxon>
        <taxon>Gammaproteobacteria</taxon>
        <taxon>Pseudomonadales</taxon>
        <taxon>Pseudomonadaceae</taxon>
        <taxon>Pseudomonas</taxon>
    </lineage>
</organism>
<keyword evidence="1" id="KW-0175">Coiled coil</keyword>
<evidence type="ECO:0000313" key="3">
    <source>
        <dbReference type="Proteomes" id="UP001046350"/>
    </source>
</evidence>
<reference evidence="2" key="1">
    <citation type="journal article" date="2021" name="Microorganisms">
        <title>The Ever-Expanding Pseudomonas Genus: Description of 43 New Species and Partition of the Pseudomonas putida Group.</title>
        <authorList>
            <person name="Girard L."/>
            <person name="Lood C."/>
            <person name="Hofte M."/>
            <person name="Vandamme P."/>
            <person name="Rokni-Zadeh H."/>
            <person name="van Noort V."/>
            <person name="Lavigne R."/>
            <person name="De Mot R."/>
        </authorList>
    </citation>
    <scope>NUCLEOTIDE SEQUENCE</scope>
    <source>
        <strain evidence="2">COW40</strain>
    </source>
</reference>
<dbReference type="RefSeq" id="WP_217842842.1">
    <property type="nucleotide sequence ID" value="NZ_CP077076.1"/>
</dbReference>
<proteinExistence type="predicted"/>
<dbReference type="Proteomes" id="UP001046350">
    <property type="component" value="Chromosome"/>
</dbReference>
<dbReference type="EMBL" id="CP077076">
    <property type="protein sequence ID" value="QXH53442.1"/>
    <property type="molecule type" value="Genomic_DNA"/>
</dbReference>
<name>A0ABX8NDH8_9PSED</name>